<dbReference type="Pfam" id="PF00326">
    <property type="entry name" value="Peptidase_S9"/>
    <property type="match status" value="1"/>
</dbReference>
<keyword evidence="3" id="KW-0547">Nucleotide-binding</keyword>
<dbReference type="CDD" id="cd12937">
    <property type="entry name" value="GUCT_RH7_like"/>
    <property type="match status" value="1"/>
</dbReference>
<dbReference type="Gene3D" id="3.40.50.300">
    <property type="entry name" value="P-loop containing nucleotide triphosphate hydrolases"/>
    <property type="match status" value="2"/>
</dbReference>
<reference evidence="13" key="1">
    <citation type="submission" date="2021-02" db="EMBL/GenBank/DDBJ databases">
        <authorList>
            <person name="Nowell W R."/>
        </authorList>
    </citation>
    <scope>NUCLEOTIDE SEQUENCE</scope>
</reference>
<evidence type="ECO:0000256" key="4">
    <source>
        <dbReference type="ARBA" id="ARBA00022801"/>
    </source>
</evidence>
<evidence type="ECO:0000256" key="3">
    <source>
        <dbReference type="ARBA" id="ARBA00022741"/>
    </source>
</evidence>
<dbReference type="GO" id="GO:0008270">
    <property type="term" value="F:zinc ion binding"/>
    <property type="evidence" value="ECO:0007669"/>
    <property type="project" value="UniProtKB-KW"/>
</dbReference>
<dbReference type="InterPro" id="IPR001375">
    <property type="entry name" value="Peptidase_S9_cat"/>
</dbReference>
<dbReference type="SMART" id="SM00343">
    <property type="entry name" value="ZnF_C2HC"/>
    <property type="match status" value="3"/>
</dbReference>
<dbReference type="InterPro" id="IPR012562">
    <property type="entry name" value="GUCT"/>
</dbReference>
<evidence type="ECO:0000256" key="5">
    <source>
        <dbReference type="ARBA" id="ARBA00022806"/>
    </source>
</evidence>
<evidence type="ECO:0000313" key="14">
    <source>
        <dbReference type="Proteomes" id="UP000663887"/>
    </source>
</evidence>
<dbReference type="EMBL" id="CAJNRG010014719">
    <property type="protein sequence ID" value="CAF2157355.1"/>
    <property type="molecule type" value="Genomic_DNA"/>
</dbReference>
<dbReference type="InterPro" id="IPR029058">
    <property type="entry name" value="AB_hydrolase_fold"/>
</dbReference>
<dbReference type="InterPro" id="IPR014001">
    <property type="entry name" value="Helicase_ATP-bd"/>
</dbReference>
<keyword evidence="6" id="KW-0067">ATP-binding</keyword>
<dbReference type="SUPFAM" id="SSF54928">
    <property type="entry name" value="RNA-binding domain, RBD"/>
    <property type="match status" value="1"/>
</dbReference>
<dbReference type="SUPFAM" id="SSF57756">
    <property type="entry name" value="Retrovirus zinc finger-like domains"/>
    <property type="match status" value="1"/>
</dbReference>
<feature type="region of interest" description="Disordered" evidence="9">
    <location>
        <begin position="1310"/>
        <end position="1348"/>
    </location>
</feature>
<dbReference type="PANTHER" id="PTHR11731">
    <property type="entry name" value="PROTEASE FAMILY S9B,C DIPEPTIDYL-PEPTIDASE IV-RELATED"/>
    <property type="match status" value="1"/>
</dbReference>
<dbReference type="PROSITE" id="PS51194">
    <property type="entry name" value="HELICASE_CTER"/>
    <property type="match status" value="1"/>
</dbReference>
<dbReference type="InterPro" id="IPR059027">
    <property type="entry name" value="DD_DDX21-DDX50"/>
</dbReference>
<evidence type="ECO:0000259" key="12">
    <source>
        <dbReference type="PROSITE" id="PS51194"/>
    </source>
</evidence>
<evidence type="ECO:0000259" key="11">
    <source>
        <dbReference type="PROSITE" id="PS51192"/>
    </source>
</evidence>
<dbReference type="Proteomes" id="UP000663887">
    <property type="component" value="Unassembled WGS sequence"/>
</dbReference>
<dbReference type="Gene3D" id="3.30.70.2280">
    <property type="match status" value="1"/>
</dbReference>
<dbReference type="SUPFAM" id="SSF53474">
    <property type="entry name" value="alpha/beta-Hydrolases"/>
    <property type="match status" value="1"/>
</dbReference>
<dbReference type="CDD" id="cd00268">
    <property type="entry name" value="DEADc"/>
    <property type="match status" value="1"/>
</dbReference>
<proteinExistence type="inferred from homology"/>
<dbReference type="InterPro" id="IPR001650">
    <property type="entry name" value="Helicase_C-like"/>
</dbReference>
<dbReference type="GO" id="GO:0003724">
    <property type="term" value="F:RNA helicase activity"/>
    <property type="evidence" value="ECO:0007669"/>
    <property type="project" value="UniProtKB-EC"/>
</dbReference>
<dbReference type="Pfam" id="PF00270">
    <property type="entry name" value="DEAD"/>
    <property type="match status" value="1"/>
</dbReference>
<organism evidence="13 14">
    <name type="scientific">Rotaria magnacalcarata</name>
    <dbReference type="NCBI Taxonomy" id="392030"/>
    <lineage>
        <taxon>Eukaryota</taxon>
        <taxon>Metazoa</taxon>
        <taxon>Spiralia</taxon>
        <taxon>Gnathifera</taxon>
        <taxon>Rotifera</taxon>
        <taxon>Eurotatoria</taxon>
        <taxon>Bdelloidea</taxon>
        <taxon>Philodinida</taxon>
        <taxon>Philodinidae</taxon>
        <taxon>Rotaria</taxon>
    </lineage>
</organism>
<keyword evidence="8" id="KW-0479">Metal-binding</keyword>
<keyword evidence="5" id="KW-0347">Helicase</keyword>
<dbReference type="InterPro" id="IPR035979">
    <property type="entry name" value="RBD_domain_sf"/>
</dbReference>
<dbReference type="Pfam" id="PF26142">
    <property type="entry name" value="DD_DDX21-DDX50"/>
    <property type="match status" value="1"/>
</dbReference>
<gene>
    <name evidence="13" type="ORF">XDN619_LOCUS29885</name>
</gene>
<evidence type="ECO:0000256" key="9">
    <source>
        <dbReference type="SAM" id="MobiDB-lite"/>
    </source>
</evidence>
<feature type="domain" description="CCHC-type" evidence="10">
    <location>
        <begin position="1385"/>
        <end position="1400"/>
    </location>
</feature>
<accession>A0A816YC54</accession>
<dbReference type="InterPro" id="IPR001878">
    <property type="entry name" value="Znf_CCHC"/>
</dbReference>
<dbReference type="GO" id="GO:0003723">
    <property type="term" value="F:RNA binding"/>
    <property type="evidence" value="ECO:0007669"/>
    <property type="project" value="UniProtKB-KW"/>
</dbReference>
<dbReference type="SUPFAM" id="SSF82171">
    <property type="entry name" value="DPP6 N-terminal domain-like"/>
    <property type="match status" value="1"/>
</dbReference>
<dbReference type="Pfam" id="PF00930">
    <property type="entry name" value="DPPIV_N"/>
    <property type="match status" value="1"/>
</dbReference>
<dbReference type="Pfam" id="PF00098">
    <property type="entry name" value="zf-CCHC"/>
    <property type="match status" value="3"/>
</dbReference>
<keyword evidence="8" id="KW-0863">Zinc-finger</keyword>
<evidence type="ECO:0000256" key="6">
    <source>
        <dbReference type="ARBA" id="ARBA00022840"/>
    </source>
</evidence>
<dbReference type="Pfam" id="PF08152">
    <property type="entry name" value="GUCT"/>
    <property type="match status" value="1"/>
</dbReference>
<feature type="domain" description="CCHC-type" evidence="10">
    <location>
        <begin position="1356"/>
        <end position="1371"/>
    </location>
</feature>
<dbReference type="SMART" id="SM00487">
    <property type="entry name" value="DEXDc"/>
    <property type="match status" value="1"/>
</dbReference>
<comment type="caution">
    <text evidence="13">The sequence shown here is derived from an EMBL/GenBank/DDBJ whole genome shotgun (WGS) entry which is preliminary data.</text>
</comment>
<feature type="compositionally biased region" description="Basic and acidic residues" evidence="9">
    <location>
        <begin position="1421"/>
        <end position="1432"/>
    </location>
</feature>
<evidence type="ECO:0000256" key="8">
    <source>
        <dbReference type="PROSITE-ProRule" id="PRU00047"/>
    </source>
</evidence>
<dbReference type="Gene3D" id="3.40.50.1820">
    <property type="entry name" value="alpha/beta hydrolase"/>
    <property type="match status" value="1"/>
</dbReference>
<keyword evidence="8" id="KW-0862">Zinc</keyword>
<dbReference type="InterPro" id="IPR036875">
    <property type="entry name" value="Znf_CCHC_sf"/>
</dbReference>
<dbReference type="GO" id="GO:0005524">
    <property type="term" value="F:ATP binding"/>
    <property type="evidence" value="ECO:0007669"/>
    <property type="project" value="UniProtKB-KW"/>
</dbReference>
<evidence type="ECO:0000256" key="7">
    <source>
        <dbReference type="ARBA" id="ARBA00022884"/>
    </source>
</evidence>
<dbReference type="PROSITE" id="PS51192">
    <property type="entry name" value="HELICASE_ATP_BIND_1"/>
    <property type="match status" value="1"/>
</dbReference>
<dbReference type="Pfam" id="PF00271">
    <property type="entry name" value="Helicase_C"/>
    <property type="match status" value="1"/>
</dbReference>
<keyword evidence="4" id="KW-0378">Hydrolase</keyword>
<dbReference type="GO" id="GO:0008239">
    <property type="term" value="F:dipeptidyl-peptidase activity"/>
    <property type="evidence" value="ECO:0007669"/>
    <property type="project" value="TreeGrafter"/>
</dbReference>
<sequence length="1475" mass="167458">MPYRRITSLDVASLPQPGYNLAELIHFSPDDNLLTYLRSPSQLTIRRLYAYDLRTDKEFLYTEPEKDDDTMENNLSHEEQLQLERQRLLMTGVIRYQWSRNKTQSLMLITIAGDLYMCDRKELRLLVSGSHQASITDPKLSPDGKLVAYIQDCELYCISTVPSATPRQLTFDARGRPNKTNGIADFIAQEEMDRNDGYWWSDDSNYIAFTQVDESNVPAFRISHSGSDDPDHIEEHRYPFAGKTNVQVSVGIIDLKNDNDRKQPTIYWVDLSEFDDYYIARVDFFPDNSVAIQIENRQQTNLKLFQYDFINKKTLKLLIEDTSQIWINLHDLFYTLKLTPTQFIWGSERSGFMHLELHDYNTGNLIKTLTNGNWVVQRIVDIDEVNSIIYFLANRETPLEIHLYSVNYNDATSKIERITQESGCHTVYCFNQTYQYCIAQWSSIEQYPLIRMLDVKKKEIVKTLDHLQQGRMQITEQFYFVKPKLFSILNRNNDTIYCALYTPDNEQQIYQTPYPTLVSVYGGPHLQRVTNSWSIRSDMRCQRLVESGYVVLSLDNRGSSNRGVAFESPIKHDMGYTELNDQIDGVQYLIKQGITDETRVGIYGWSYGGYLSAMALVRASNIFKLGIAGAPVTHWDGYDTHYTERYMGTPEENPHGYKVSSVIHYVNNLKGHLMIIHGLIDENVHFRHSARLINALTRANKSYELVLFPDERHMPRKFGERIYMEERVSHRFPLVIYFEKKKIRMKLRTQDTMTVNVEPEIGIDEIKNGNKSISSNLHISDADKEKGNYKNFNISKRTIKKLQSRNVEILFPVQADSYNHIFAGKDCLVQAYTGTGKTLAFTIPIVELIQNETSVKLIRGRAPRALVLAPTRELTNQISEDFQSIVSDLSIVTIYGGKKYDDQEKGIRNGCDILVATPGRLKDIVDKGRLDLTKIKYVVLDEVDRMLDMGFIDDVEEILGHIFTAGRETKPQFVVFSATMPDWVYNTTKKYMSKDFVTIDLVKGNMQKTAANVEHLAVPCAYQDRAGVINSVVQIYSSSTLDGRAIVFCETKKEADELSVSHDIKAEAHVLHGDIPQDKRELVLRKFREGKYRLLITTDVAARGLDIPEVDLVIVTAPPKDVESYIHRSGRTGRAGAQGKCICLYKSTQMRDLRRVEIEAGITFTRIEQPRTEDVLSASSADAAKALDSVTDAAKAHFREAAEKILKTFDAVDALSAALACISGTTNIVPRSLFSKKENYTTYMLTVTDELKGPGLVFTMLRKCFGEDFDAKANCSQVAFTKDYRSAVFDIPSELDEKLQGYWKDSPRIQMKPIQELPQLDETSRNGGRSFSRGSYGSSRGGSYGGNRNSDRSNGCFKCGKDGHKSFECTEAKKSGGRDQSNGGCFNCGKDGHKSFECTEAKKTGGRDQSNGGCFNCGKDGHKSFDCPEPKKGRSSTFSGGRGGGMKRSFTSNQENSHSNGEMTSKKIRFNDDDD</sequence>
<name>A0A816YC54_9BILA</name>
<dbReference type="PANTHER" id="PTHR11731:SF193">
    <property type="entry name" value="DIPEPTIDYL PEPTIDASE 9"/>
    <property type="match status" value="1"/>
</dbReference>
<feature type="compositionally biased region" description="Low complexity" evidence="9">
    <location>
        <begin position="1325"/>
        <end position="1338"/>
    </location>
</feature>
<comment type="similarity">
    <text evidence="1">Belongs to the DEAD box helicase family. DDX21/DDX50 subfamily.</text>
</comment>
<dbReference type="InterPro" id="IPR011545">
    <property type="entry name" value="DEAD/DEAH_box_helicase_dom"/>
</dbReference>
<dbReference type="Gene3D" id="4.10.60.10">
    <property type="entry name" value="Zinc finger, CCHC-type"/>
    <property type="match status" value="2"/>
</dbReference>
<dbReference type="SMART" id="SM00490">
    <property type="entry name" value="HELICc"/>
    <property type="match status" value="1"/>
</dbReference>
<evidence type="ECO:0000259" key="10">
    <source>
        <dbReference type="PROSITE" id="PS50158"/>
    </source>
</evidence>
<dbReference type="GO" id="GO:0008236">
    <property type="term" value="F:serine-type peptidase activity"/>
    <property type="evidence" value="ECO:0007669"/>
    <property type="project" value="InterPro"/>
</dbReference>
<dbReference type="EC" id="3.6.4.13" evidence="2"/>
<feature type="region of interest" description="Disordered" evidence="9">
    <location>
        <begin position="1421"/>
        <end position="1475"/>
    </location>
</feature>
<dbReference type="InterPro" id="IPR027417">
    <property type="entry name" value="P-loop_NTPase"/>
</dbReference>
<evidence type="ECO:0000256" key="2">
    <source>
        <dbReference type="ARBA" id="ARBA00012552"/>
    </source>
</evidence>
<feature type="domain" description="Helicase ATP-binding" evidence="11">
    <location>
        <begin position="818"/>
        <end position="998"/>
    </location>
</feature>
<dbReference type="Gene3D" id="2.140.10.30">
    <property type="entry name" value="Dipeptidylpeptidase IV, N-terminal domain"/>
    <property type="match status" value="1"/>
</dbReference>
<dbReference type="PROSITE" id="PS50158">
    <property type="entry name" value="ZF_CCHC"/>
    <property type="match status" value="3"/>
</dbReference>
<dbReference type="SUPFAM" id="SSF52540">
    <property type="entry name" value="P-loop containing nucleoside triphosphate hydrolases"/>
    <property type="match status" value="1"/>
</dbReference>
<dbReference type="InterPro" id="IPR002469">
    <property type="entry name" value="Peptidase_S9B_N"/>
</dbReference>
<feature type="domain" description="Helicase C-terminal" evidence="12">
    <location>
        <begin position="1031"/>
        <end position="1176"/>
    </location>
</feature>
<dbReference type="InterPro" id="IPR050278">
    <property type="entry name" value="Serine_Prot_S9B/DPPIV"/>
</dbReference>
<evidence type="ECO:0000313" key="13">
    <source>
        <dbReference type="EMBL" id="CAF2157355.1"/>
    </source>
</evidence>
<keyword evidence="7" id="KW-0694">RNA-binding</keyword>
<dbReference type="GO" id="GO:0006508">
    <property type="term" value="P:proteolysis"/>
    <property type="evidence" value="ECO:0007669"/>
    <property type="project" value="InterPro"/>
</dbReference>
<dbReference type="InterPro" id="IPR044742">
    <property type="entry name" value="DEAD/DEAH_RhlB"/>
</dbReference>
<evidence type="ECO:0000256" key="1">
    <source>
        <dbReference type="ARBA" id="ARBA00006517"/>
    </source>
</evidence>
<feature type="domain" description="CCHC-type" evidence="10">
    <location>
        <begin position="1414"/>
        <end position="1429"/>
    </location>
</feature>
<protein>
    <recommendedName>
        <fullName evidence="2">RNA helicase</fullName>
        <ecNumber evidence="2">3.6.4.13</ecNumber>
    </recommendedName>
</protein>
<dbReference type="CDD" id="cd18787">
    <property type="entry name" value="SF2_C_DEAD"/>
    <property type="match status" value="1"/>
</dbReference>
<feature type="compositionally biased region" description="Polar residues" evidence="9">
    <location>
        <begin position="1452"/>
        <end position="1463"/>
    </location>
</feature>